<dbReference type="Gene3D" id="6.20.350.10">
    <property type="match status" value="1"/>
</dbReference>
<organism evidence="1">
    <name type="scientific">Myoviridae sp. ctbWL16</name>
    <dbReference type="NCBI Taxonomy" id="2826668"/>
    <lineage>
        <taxon>Viruses</taxon>
        <taxon>Duplodnaviria</taxon>
        <taxon>Heunggongvirae</taxon>
        <taxon>Uroviricota</taxon>
        <taxon>Caudoviricetes</taxon>
    </lineage>
</organism>
<accession>A0A8S5MRV9</accession>
<protein>
    <submittedName>
        <fullName evidence="1">RyR domain</fullName>
    </submittedName>
</protein>
<name>A0A8S5MRV9_9CAUD</name>
<proteinExistence type="predicted"/>
<evidence type="ECO:0000313" key="1">
    <source>
        <dbReference type="EMBL" id="DAD85069.1"/>
    </source>
</evidence>
<sequence>MKFRNPKTGEFFTLHAAVEKVCTNDYDRCEKCPLGEIECENCFAYVDNHPHEAARLMGYEVLEEPVGNSDQLKEANIDKPKICEVSEDGFEKICEAVHNRWMDEKKRQGMTEHPDMHPYHELPENVKEYDRVTVRCVLDALGIKYTQKPRWTQQEIERAKAIRLLYPEAVNLDECDPHIKVLSNKFVIATLDTALFPSLRPGQSVKLSDIIGGA</sequence>
<dbReference type="EMBL" id="BK014973">
    <property type="protein sequence ID" value="DAD85069.1"/>
    <property type="molecule type" value="Genomic_DNA"/>
</dbReference>
<reference evidence="1" key="1">
    <citation type="journal article" date="2021" name="Proc. Natl. Acad. Sci. U.S.A.">
        <title>A Catalog of Tens of Thousands of Viruses from Human Metagenomes Reveals Hidden Associations with Chronic Diseases.</title>
        <authorList>
            <person name="Tisza M.J."/>
            <person name="Buck C.B."/>
        </authorList>
    </citation>
    <scope>NUCLEOTIDE SEQUENCE</scope>
    <source>
        <strain evidence="1">CtbWL16</strain>
    </source>
</reference>